<evidence type="ECO:0008006" key="4">
    <source>
        <dbReference type="Google" id="ProtNLM"/>
    </source>
</evidence>
<accession>A0ABV0YCB4</accession>
<organism evidence="2 3">
    <name type="scientific">Ameca splendens</name>
    <dbReference type="NCBI Taxonomy" id="208324"/>
    <lineage>
        <taxon>Eukaryota</taxon>
        <taxon>Metazoa</taxon>
        <taxon>Chordata</taxon>
        <taxon>Craniata</taxon>
        <taxon>Vertebrata</taxon>
        <taxon>Euteleostomi</taxon>
        <taxon>Actinopterygii</taxon>
        <taxon>Neopterygii</taxon>
        <taxon>Teleostei</taxon>
        <taxon>Neoteleostei</taxon>
        <taxon>Acanthomorphata</taxon>
        <taxon>Ovalentaria</taxon>
        <taxon>Atherinomorphae</taxon>
        <taxon>Cyprinodontiformes</taxon>
        <taxon>Goodeidae</taxon>
        <taxon>Ameca</taxon>
    </lineage>
</organism>
<keyword evidence="1" id="KW-0732">Signal</keyword>
<dbReference type="Proteomes" id="UP001469553">
    <property type="component" value="Unassembled WGS sequence"/>
</dbReference>
<proteinExistence type="predicted"/>
<comment type="caution">
    <text evidence="2">The sequence shown here is derived from an EMBL/GenBank/DDBJ whole genome shotgun (WGS) entry which is preliminary data.</text>
</comment>
<evidence type="ECO:0000313" key="2">
    <source>
        <dbReference type="EMBL" id="MEQ2291371.1"/>
    </source>
</evidence>
<dbReference type="EMBL" id="JAHRIP010029029">
    <property type="protein sequence ID" value="MEQ2291371.1"/>
    <property type="molecule type" value="Genomic_DNA"/>
</dbReference>
<evidence type="ECO:0000256" key="1">
    <source>
        <dbReference type="SAM" id="SignalP"/>
    </source>
</evidence>
<evidence type="ECO:0000313" key="3">
    <source>
        <dbReference type="Proteomes" id="UP001469553"/>
    </source>
</evidence>
<protein>
    <recommendedName>
        <fullName evidence="4">Secreted protein</fullName>
    </recommendedName>
</protein>
<feature type="signal peptide" evidence="1">
    <location>
        <begin position="1"/>
        <end position="20"/>
    </location>
</feature>
<sequence>MQNHSRTLVLHCCLPGSCVSFMMPVPEPAPHCLKAPEPAPHYFRACPTLLLSGRAFTTSQCPFLASKRCCPIMLQYPSSNKGAQVEPASCS</sequence>
<gene>
    <name evidence="2" type="ORF">AMECASPLE_012782</name>
</gene>
<feature type="chain" id="PRO_5047457799" description="Secreted protein" evidence="1">
    <location>
        <begin position="21"/>
        <end position="91"/>
    </location>
</feature>
<name>A0ABV0YCB4_9TELE</name>
<keyword evidence="3" id="KW-1185">Reference proteome</keyword>
<reference evidence="2 3" key="1">
    <citation type="submission" date="2021-06" db="EMBL/GenBank/DDBJ databases">
        <authorList>
            <person name="Palmer J.M."/>
        </authorList>
    </citation>
    <scope>NUCLEOTIDE SEQUENCE [LARGE SCALE GENOMIC DNA]</scope>
    <source>
        <strain evidence="2 3">AS_MEX2019</strain>
        <tissue evidence="2">Muscle</tissue>
    </source>
</reference>